<evidence type="ECO:0000256" key="1">
    <source>
        <dbReference type="SAM" id="Phobius"/>
    </source>
</evidence>
<dbReference type="NCBIfam" id="NF008712">
    <property type="entry name" value="PRK11715.1-1"/>
    <property type="match status" value="1"/>
</dbReference>
<feature type="transmembrane region" description="Helical" evidence="1">
    <location>
        <begin position="485"/>
        <end position="503"/>
    </location>
</feature>
<feature type="transmembrane region" description="Helical" evidence="1">
    <location>
        <begin position="456"/>
        <end position="478"/>
    </location>
</feature>
<keyword evidence="3" id="KW-1185">Reference proteome</keyword>
<comment type="caution">
    <text evidence="2">The sequence shown here is derived from an EMBL/GenBank/DDBJ whole genome shotgun (WGS) entry which is preliminary data.</text>
</comment>
<feature type="transmembrane region" description="Helical" evidence="1">
    <location>
        <begin position="509"/>
        <end position="527"/>
    </location>
</feature>
<evidence type="ECO:0000313" key="3">
    <source>
        <dbReference type="Proteomes" id="UP001414441"/>
    </source>
</evidence>
<organism evidence="2 3">
    <name type="scientific">Psychrobacter proteolyticus</name>
    <dbReference type="NCBI Taxonomy" id="147825"/>
    <lineage>
        <taxon>Bacteria</taxon>
        <taxon>Pseudomonadati</taxon>
        <taxon>Pseudomonadota</taxon>
        <taxon>Gammaproteobacteria</taxon>
        <taxon>Moraxellales</taxon>
        <taxon>Moraxellaceae</taxon>
        <taxon>Psychrobacter</taxon>
    </lineage>
</organism>
<reference evidence="2 3" key="1">
    <citation type="submission" date="2024-05" db="EMBL/GenBank/DDBJ databases">
        <title>Genome sequencing of Marine Estuary Bacteria, Pseudoalteromonas distincta strain FA, Psychrobacter proteolyticus strain EA, and Shewanella baltica strain CA.</title>
        <authorList>
            <person name="Dieffenbach S.A."/>
            <person name="Maclea K.S."/>
        </authorList>
    </citation>
    <scope>NUCLEOTIDE SEQUENCE [LARGE SCALE GENOMIC DNA]</scope>
    <source>
        <strain evidence="2 3">EA</strain>
    </source>
</reference>
<dbReference type="PANTHER" id="PTHR30092">
    <property type="entry name" value="INNER MEMBRANE PROTEIN CRED"/>
    <property type="match status" value="1"/>
</dbReference>
<dbReference type="PANTHER" id="PTHR30092:SF0">
    <property type="entry name" value="INNER MEMBRANE PROTEIN CRED"/>
    <property type="match status" value="1"/>
</dbReference>
<accession>A0ABV0D5F2</accession>
<feature type="transmembrane region" description="Helical" evidence="1">
    <location>
        <begin position="401"/>
        <end position="419"/>
    </location>
</feature>
<keyword evidence="1" id="KW-0472">Membrane</keyword>
<feature type="transmembrane region" description="Helical" evidence="1">
    <location>
        <begin position="12"/>
        <end position="31"/>
    </location>
</feature>
<evidence type="ECO:0000313" key="2">
    <source>
        <dbReference type="EMBL" id="MEN8625922.1"/>
    </source>
</evidence>
<dbReference type="Proteomes" id="UP001414441">
    <property type="component" value="Unassembled WGS sequence"/>
</dbReference>
<proteinExistence type="predicted"/>
<feature type="transmembrane region" description="Helical" evidence="1">
    <location>
        <begin position="431"/>
        <end position="450"/>
    </location>
</feature>
<protein>
    <submittedName>
        <fullName evidence="2">Cell envelope integrity protein CreD</fullName>
    </submittedName>
</protein>
<dbReference type="InterPro" id="IPR010364">
    <property type="entry name" value="Uncharacterised_IM_CreD"/>
</dbReference>
<keyword evidence="1" id="KW-0812">Transmembrane</keyword>
<gene>
    <name evidence="2" type="primary">creD</name>
    <name evidence="2" type="ORF">ABFV72_07845</name>
</gene>
<keyword evidence="1" id="KW-1133">Transmembrane helix</keyword>
<dbReference type="Pfam" id="PF06123">
    <property type="entry name" value="CreD"/>
    <property type="match status" value="1"/>
</dbReference>
<sequence>MQKTLLTKLSIIVGLCIVFSIGLTMISDIIYERQYYAESVIKEITEQHVNPQEVINPFIAIPTTVTPACQSNTSDTPNIKSKCEPSYSKIKTMFASQTQATQNLKVNTETYKRGIYSATSYDGQLTFDQSYTLDKTLENLDQVGTTIDDDADKTQLAKTITHWNKAKLIIPVSDLRGVATLPTVTINQKSIAANYPQIPMIENLTYVEVDIPKDVLEQLSSPTSQHNKDSLATTGSINKNLDKSEVNSQLSNPKDNQALHIVIDLPLAGISNLTTVPTGQNFTLSMHSDWQTPNFIGKALPNTKSITAAGFDASWQNQYLTVANNQYLSQCLSTPNHQCIITSESTINTDSQSYNPDSFEASRGLTTDSAAVAGSNQGALLNSFGVSFASPNDVYLQTERAMKYALLLILVSFGTFFLFEVLKSSRIHPIQYLLVGCALFVFYVLLLPLAEQIAFWQAYMVAASACVGLIGWYSYYVFGGFKRAVIFTATLAGLYAAFFGILSTEDLNLLLGAIFCFVLLACVMVMTRKLDWYKVT</sequence>
<dbReference type="RefSeq" id="WP_347163077.1">
    <property type="nucleotide sequence ID" value="NZ_JBDLOB010000004.1"/>
</dbReference>
<dbReference type="EMBL" id="JBDLOB010000004">
    <property type="protein sequence ID" value="MEN8625922.1"/>
    <property type="molecule type" value="Genomic_DNA"/>
</dbReference>
<name>A0ABV0D5F2_9GAMM</name>